<evidence type="ECO:0000259" key="1">
    <source>
        <dbReference type="Pfam" id="PF00534"/>
    </source>
</evidence>
<evidence type="ECO:0000313" key="2">
    <source>
        <dbReference type="EMBL" id="NCJ07654.1"/>
    </source>
</evidence>
<dbReference type="PANTHER" id="PTHR12526">
    <property type="entry name" value="GLYCOSYLTRANSFERASE"/>
    <property type="match status" value="1"/>
</dbReference>
<dbReference type="PANTHER" id="PTHR12526:SF630">
    <property type="entry name" value="GLYCOSYLTRANSFERASE"/>
    <property type="match status" value="1"/>
</dbReference>
<comment type="caution">
    <text evidence="2">The sequence shown here is derived from an EMBL/GenBank/DDBJ whole genome shotgun (WGS) entry which is preliminary data.</text>
</comment>
<sequence>MRVLLAGTLGGQGGIQSHLRWLAKALGEEGIETLVLSLGSDQSPPVDEHLFKKLWNQNVQLQCCVSYKNNRSHKRLGGLFRLKEIVNFIDEFSPDIYLAVGTGWNLFIPVLMSGSKATRIFHEVMSGVPNGWHDSRWCVKFFFDEVIGQSASVSQNFCREFRWQKEIHTLPAFPEPLEITATLPKVTQKIIPQGTAKGALFSRLVPHKQAFWLVQQWQYLKKYLSELHIHGSGEEEELIQNYVNEQDIGTQVKCFGSYPDGQDYVNLLSSYDITLLPTIGEEGAPLVLLESMACGVPFLSYRVGGIADYGTNNPDVFIVNPCPKEFCRGLNQFTYSLANNRIDQKRLQQFYLKRYSYSSLKHQWIIFLENLVA</sequence>
<proteinExistence type="predicted"/>
<name>A0A8K2A856_9CYAN</name>
<dbReference type="CDD" id="cd03801">
    <property type="entry name" value="GT4_PimA-like"/>
    <property type="match status" value="1"/>
</dbReference>
<feature type="domain" description="Glycosyl transferase family 1" evidence="1">
    <location>
        <begin position="202"/>
        <end position="333"/>
    </location>
</feature>
<dbReference type="EMBL" id="WVIC01000030">
    <property type="protein sequence ID" value="NCJ07654.1"/>
    <property type="molecule type" value="Genomic_DNA"/>
</dbReference>
<dbReference type="RefSeq" id="WP_161826133.1">
    <property type="nucleotide sequence ID" value="NZ_WVIC01000030.1"/>
</dbReference>
<reference evidence="2" key="1">
    <citation type="submission" date="2019-12" db="EMBL/GenBank/DDBJ databases">
        <title>High-Quality draft genome sequences of three cyanobacteria isolated from the limestone walls of the Old Cathedral of Coimbra.</title>
        <authorList>
            <person name="Tiago I."/>
            <person name="Soares F."/>
            <person name="Portugal A."/>
        </authorList>
    </citation>
    <scope>NUCLEOTIDE SEQUENCE [LARGE SCALE GENOMIC DNA]</scope>
    <source>
        <strain evidence="2">C</strain>
    </source>
</reference>
<dbReference type="InterPro" id="IPR001296">
    <property type="entry name" value="Glyco_trans_1"/>
</dbReference>
<protein>
    <submittedName>
        <fullName evidence="2">Glycosyltransferase</fullName>
    </submittedName>
</protein>
<evidence type="ECO:0000313" key="3">
    <source>
        <dbReference type="Proteomes" id="UP000607397"/>
    </source>
</evidence>
<organism evidence="2 3">
    <name type="scientific">Petrachloros mirabilis ULC683</name>
    <dbReference type="NCBI Taxonomy" id="2781853"/>
    <lineage>
        <taxon>Bacteria</taxon>
        <taxon>Bacillati</taxon>
        <taxon>Cyanobacteriota</taxon>
        <taxon>Cyanophyceae</taxon>
        <taxon>Synechococcales</taxon>
        <taxon>Petrachlorosaceae</taxon>
        <taxon>Petrachloros</taxon>
        <taxon>Petrachloros mirabilis</taxon>
    </lineage>
</organism>
<dbReference type="Proteomes" id="UP000607397">
    <property type="component" value="Unassembled WGS sequence"/>
</dbReference>
<accession>A0A8K2A856</accession>
<dbReference type="SUPFAM" id="SSF53756">
    <property type="entry name" value="UDP-Glycosyltransferase/glycogen phosphorylase"/>
    <property type="match status" value="1"/>
</dbReference>
<dbReference type="Pfam" id="PF00534">
    <property type="entry name" value="Glycos_transf_1"/>
    <property type="match status" value="1"/>
</dbReference>
<dbReference type="AlphaFoldDB" id="A0A8K2A856"/>
<keyword evidence="3" id="KW-1185">Reference proteome</keyword>
<dbReference type="Gene3D" id="3.40.50.2000">
    <property type="entry name" value="Glycogen Phosphorylase B"/>
    <property type="match status" value="2"/>
</dbReference>
<gene>
    <name evidence="2" type="ORF">GS597_14275</name>
</gene>